<evidence type="ECO:0000256" key="3">
    <source>
        <dbReference type="ARBA" id="ARBA00022692"/>
    </source>
</evidence>
<dbReference type="GO" id="GO:0051119">
    <property type="term" value="F:sugar transmembrane transporter activity"/>
    <property type="evidence" value="ECO:0007669"/>
    <property type="project" value="InterPro"/>
</dbReference>
<sequence>MPGVGKANFSTFEVENNANIVEREKTKRTRLYYAALTANLAFFSCGASLSWTSPTLPRLTKGHEPWLPPITSEIGSLIASFLMLGAATGPVVAGLLLNNVGRKKTLITSAALHLLSWIGLGFAPSLEVIYLCRFIQGVAVAIAFTAVPMYVGEIAERKLRAVLASSSEVFLALGYMMEYAVGPYLSYVWLIVVSSIMPILTFVLFFFVPESPHFLLQAGNKNKAMKDLRWLRGNVSVTAAKREIAMIQASIEQGLHTGQRSTFHDILSSPGSVKAMWLSCGLMFLQQFSGINVVLFYAQQIFDKAGNLPSEYCAMTVGAVQLISASFTPALVKRFGFKTPLAVSALGMTIAHAILGIFFFFEETGNDVSAVYWLPVTCLMLYIHVYCIGFGPLPWAFLGEIFPPNVKETASGCVTSFSFFLAFIITKFYPNVDEKLGTFTAFWIFSGFCILAFNFVIFLMPNTRGLSLPEIQDLLNGRPITRLDKIPEEPTVKNAGTNLI</sequence>
<dbReference type="InterPro" id="IPR005828">
    <property type="entry name" value="MFS_sugar_transport-like"/>
</dbReference>
<keyword evidence="2" id="KW-1003">Cell membrane</keyword>
<dbReference type="SUPFAM" id="SSF103473">
    <property type="entry name" value="MFS general substrate transporter"/>
    <property type="match status" value="1"/>
</dbReference>
<proteinExistence type="evidence at transcript level"/>
<dbReference type="EMBL" id="AB901050">
    <property type="protein sequence ID" value="BAQ02350.1"/>
    <property type="molecule type" value="mRNA"/>
</dbReference>
<feature type="transmembrane region" description="Helical" evidence="9">
    <location>
        <begin position="410"/>
        <end position="429"/>
    </location>
</feature>
<feature type="transmembrane region" description="Helical" evidence="9">
    <location>
        <begin position="74"/>
        <end position="98"/>
    </location>
</feature>
<evidence type="ECO:0000256" key="2">
    <source>
        <dbReference type="ARBA" id="ARBA00022475"/>
    </source>
</evidence>
<dbReference type="InterPro" id="IPR003663">
    <property type="entry name" value="Sugar/inositol_transpt"/>
</dbReference>
<dbReference type="PANTHER" id="PTHR48021:SF47">
    <property type="entry name" value="GH17672P"/>
    <property type="match status" value="1"/>
</dbReference>
<keyword evidence="11" id="KW-0762">Sugar transport</keyword>
<protein>
    <submittedName>
        <fullName evidence="11">Sugar transporter</fullName>
    </submittedName>
</protein>
<dbReference type="Pfam" id="PF00083">
    <property type="entry name" value="Sugar_tr"/>
    <property type="match status" value="1"/>
</dbReference>
<feature type="transmembrane region" description="Helical" evidence="9">
    <location>
        <begin position="373"/>
        <end position="398"/>
    </location>
</feature>
<feature type="transmembrane region" description="Helical" evidence="9">
    <location>
        <begin position="128"/>
        <end position="150"/>
    </location>
</feature>
<dbReference type="NCBIfam" id="TIGR00879">
    <property type="entry name" value="SP"/>
    <property type="match status" value="1"/>
</dbReference>
<evidence type="ECO:0000313" key="11">
    <source>
        <dbReference type="EMBL" id="BAQ02350.1"/>
    </source>
</evidence>
<evidence type="ECO:0000259" key="10">
    <source>
        <dbReference type="PROSITE" id="PS50850"/>
    </source>
</evidence>
<accession>A0A0A8J7F2</accession>
<evidence type="ECO:0000256" key="1">
    <source>
        <dbReference type="ARBA" id="ARBA00004651"/>
    </source>
</evidence>
<dbReference type="PANTHER" id="PTHR48021">
    <property type="match status" value="1"/>
</dbReference>
<keyword evidence="4 9" id="KW-1133">Transmembrane helix</keyword>
<reference evidence="11" key="1">
    <citation type="submission" date="2014-01" db="EMBL/GenBank/DDBJ databases">
        <title>Herbivory-induced expression of glucose transporter gene of the brown planthopper, Nilaparvata lugens.</title>
        <authorList>
            <person name="Kikuta S."/>
            <person name="Kobayashi T."/>
            <person name="Kikawada T."/>
            <person name="Suetsugu Y."/>
            <person name="Sato R."/>
            <person name="Nakashima R."/>
            <person name="Noda H."/>
        </authorList>
    </citation>
    <scope>NUCLEOTIDE SEQUENCE</scope>
    <source>
        <strain evidence="11">Nlst21</strain>
    </source>
</reference>
<dbReference type="PRINTS" id="PR00171">
    <property type="entry name" value="SUGRTRNSPORT"/>
</dbReference>
<evidence type="ECO:0000256" key="7">
    <source>
        <dbReference type="ARBA" id="ARBA00024348"/>
    </source>
</evidence>
<dbReference type="AlphaFoldDB" id="A0A0A8J7F2"/>
<dbReference type="InterPro" id="IPR036259">
    <property type="entry name" value="MFS_trans_sf"/>
</dbReference>
<comment type="subcellular location">
    <subcellularLocation>
        <location evidence="1">Cell membrane</location>
        <topology evidence="1">Multi-pass membrane protein</topology>
    </subcellularLocation>
</comment>
<dbReference type="InterPro" id="IPR020846">
    <property type="entry name" value="MFS_dom"/>
</dbReference>
<evidence type="ECO:0000256" key="5">
    <source>
        <dbReference type="ARBA" id="ARBA00023136"/>
    </source>
</evidence>
<evidence type="ECO:0000256" key="4">
    <source>
        <dbReference type="ARBA" id="ARBA00022989"/>
    </source>
</evidence>
<evidence type="ECO:0000256" key="8">
    <source>
        <dbReference type="RuleBase" id="RU003346"/>
    </source>
</evidence>
<feature type="transmembrane region" description="Helical" evidence="9">
    <location>
        <begin position="105"/>
        <end position="122"/>
    </location>
</feature>
<feature type="transmembrane region" description="Helical" evidence="9">
    <location>
        <begin position="341"/>
        <end position="361"/>
    </location>
</feature>
<organism evidence="11">
    <name type="scientific">Nilaparvata lugens</name>
    <name type="common">Brown planthopper</name>
    <dbReference type="NCBI Taxonomy" id="108931"/>
    <lineage>
        <taxon>Eukaryota</taxon>
        <taxon>Metazoa</taxon>
        <taxon>Ecdysozoa</taxon>
        <taxon>Arthropoda</taxon>
        <taxon>Hexapoda</taxon>
        <taxon>Insecta</taxon>
        <taxon>Pterygota</taxon>
        <taxon>Neoptera</taxon>
        <taxon>Paraneoptera</taxon>
        <taxon>Hemiptera</taxon>
        <taxon>Auchenorrhyncha</taxon>
        <taxon>Fulgoroidea</taxon>
        <taxon>Delphacidae</taxon>
        <taxon>Delphacinae</taxon>
        <taxon>Nilaparvata</taxon>
    </lineage>
</organism>
<feature type="domain" description="Major facilitator superfamily (MFS) profile" evidence="10">
    <location>
        <begin position="34"/>
        <end position="464"/>
    </location>
</feature>
<gene>
    <name evidence="11" type="primary">NlST</name>
</gene>
<comment type="similarity">
    <text evidence="7">Belongs to the major facilitator superfamily. Sugar transporter (TC 2.A.1.1) family. Trehalose transporter subfamily.</text>
</comment>
<keyword evidence="3 9" id="KW-0812">Transmembrane</keyword>
<feature type="transmembrane region" description="Helical" evidence="9">
    <location>
        <begin position="441"/>
        <end position="460"/>
    </location>
</feature>
<dbReference type="InterPro" id="IPR044775">
    <property type="entry name" value="MFS_ERD6/Tret1-like"/>
</dbReference>
<dbReference type="InterPro" id="IPR050549">
    <property type="entry name" value="MFS_Trehalose_Transporter"/>
</dbReference>
<name>A0A0A8J7F2_NILLU</name>
<dbReference type="FunFam" id="1.20.1250.20:FF:000055">
    <property type="entry name" value="Facilitated trehalose transporter Tret1-2 homolog"/>
    <property type="match status" value="1"/>
</dbReference>
<keyword evidence="8" id="KW-0813">Transport</keyword>
<feature type="transmembrane region" description="Helical" evidence="9">
    <location>
        <begin position="31"/>
        <end position="54"/>
    </location>
</feature>
<evidence type="ECO:0000256" key="9">
    <source>
        <dbReference type="SAM" id="Phobius"/>
    </source>
</evidence>
<dbReference type="OrthoDB" id="4142200at2759"/>
<dbReference type="GO" id="GO:0005886">
    <property type="term" value="C:plasma membrane"/>
    <property type="evidence" value="ECO:0007669"/>
    <property type="project" value="UniProtKB-SubCell"/>
</dbReference>
<dbReference type="Gene3D" id="1.20.1250.20">
    <property type="entry name" value="MFS general substrate transporter like domains"/>
    <property type="match status" value="1"/>
</dbReference>
<keyword evidence="5 9" id="KW-0472">Membrane</keyword>
<dbReference type="CDD" id="cd17358">
    <property type="entry name" value="MFS_GLUT6_8_Class3_like"/>
    <property type="match status" value="1"/>
</dbReference>
<dbReference type="PROSITE" id="PS50850">
    <property type="entry name" value="MFS"/>
    <property type="match status" value="1"/>
</dbReference>
<evidence type="ECO:0000256" key="6">
    <source>
        <dbReference type="ARBA" id="ARBA00023180"/>
    </source>
</evidence>
<feature type="transmembrane region" description="Helical" evidence="9">
    <location>
        <begin position="187"/>
        <end position="208"/>
    </location>
</feature>
<keyword evidence="6" id="KW-0325">Glycoprotein</keyword>